<gene>
    <name evidence="4" type="ORF">SI65_00499</name>
</gene>
<dbReference type="AlphaFoldDB" id="A0A1E3BPM0"/>
<dbReference type="STRING" id="573508.A0A1E3BPM0"/>
<organism evidence="4 5">
    <name type="scientific">Aspergillus cristatus</name>
    <name type="common">Chinese Fuzhuan brick tea-fermentation fungus</name>
    <name type="synonym">Eurotium cristatum</name>
    <dbReference type="NCBI Taxonomy" id="573508"/>
    <lineage>
        <taxon>Eukaryota</taxon>
        <taxon>Fungi</taxon>
        <taxon>Dikarya</taxon>
        <taxon>Ascomycota</taxon>
        <taxon>Pezizomycotina</taxon>
        <taxon>Eurotiomycetes</taxon>
        <taxon>Eurotiomycetidae</taxon>
        <taxon>Eurotiales</taxon>
        <taxon>Aspergillaceae</taxon>
        <taxon>Aspergillus</taxon>
        <taxon>Aspergillus subgen. Aspergillus</taxon>
    </lineage>
</organism>
<evidence type="ECO:0000313" key="5">
    <source>
        <dbReference type="Proteomes" id="UP000094569"/>
    </source>
</evidence>
<protein>
    <recommendedName>
        <fullName evidence="3">Chromo domain-containing protein</fullName>
    </recommendedName>
</protein>
<evidence type="ECO:0000259" key="3">
    <source>
        <dbReference type="PROSITE" id="PS50013"/>
    </source>
</evidence>
<reference evidence="4 5" key="1">
    <citation type="journal article" date="2016" name="BMC Genomics">
        <title>Comparative genomic and transcriptomic analyses of the Fuzhuan brick tea-fermentation fungus Aspergillus cristatus.</title>
        <authorList>
            <person name="Ge Y."/>
            <person name="Wang Y."/>
            <person name="Liu Y."/>
            <person name="Tan Y."/>
            <person name="Ren X."/>
            <person name="Zhang X."/>
            <person name="Hyde K.D."/>
            <person name="Liu Y."/>
            <person name="Liu Z."/>
        </authorList>
    </citation>
    <scope>NUCLEOTIDE SEQUENCE [LARGE SCALE GENOMIC DNA]</scope>
    <source>
        <strain evidence="4 5">GZAAS20.1005</strain>
    </source>
</reference>
<feature type="chain" id="PRO_5009123909" description="Chromo domain-containing protein" evidence="2">
    <location>
        <begin position="23"/>
        <end position="220"/>
    </location>
</feature>
<name>A0A1E3BPM0_ASPCR</name>
<dbReference type="Gene3D" id="2.40.50.40">
    <property type="match status" value="1"/>
</dbReference>
<dbReference type="OrthoDB" id="4509506at2759"/>
<dbReference type="GO" id="GO:0003676">
    <property type="term" value="F:nucleic acid binding"/>
    <property type="evidence" value="ECO:0007669"/>
    <property type="project" value="InterPro"/>
</dbReference>
<proteinExistence type="predicted"/>
<sequence length="220" mass="24772">MAFQLLSHLIAAHSLWVNSGNACTECMNAVFESYFYNFCNFAQDNWSEVLPMAQLAIANQTAASTGFSPFFLDHGFHLETLQLAEPVTDELQQSSSSSARARIADKLKNALEVAQKGIHPVFHVDLLWPAANDPFPSQCNDDYQPPAVLVDGKEEYQVEHILDYQQIRCGRGFQRQYLVKWTGYLHPEWTAAHNMKNTAALDEWEQCHEIQSSTGDGDDS</sequence>
<dbReference type="InterPro" id="IPR000953">
    <property type="entry name" value="Chromo/chromo_shadow_dom"/>
</dbReference>
<dbReference type="GO" id="GO:0006338">
    <property type="term" value="P:chromatin remodeling"/>
    <property type="evidence" value="ECO:0007669"/>
    <property type="project" value="UniProtKB-ARBA"/>
</dbReference>
<comment type="caution">
    <text evidence="4">The sequence shown here is derived from an EMBL/GenBank/DDBJ whole genome shotgun (WGS) entry which is preliminary data.</text>
</comment>
<dbReference type="Proteomes" id="UP000094569">
    <property type="component" value="Unassembled WGS sequence"/>
</dbReference>
<accession>A0A1E3BPM0</accession>
<keyword evidence="2" id="KW-0732">Signal</keyword>
<feature type="domain" description="Chromo" evidence="3">
    <location>
        <begin position="156"/>
        <end position="216"/>
    </location>
</feature>
<comment type="subunit">
    <text evidence="1">Component of the NuA4 histone acetyltransferase complex.</text>
</comment>
<evidence type="ECO:0000256" key="1">
    <source>
        <dbReference type="ARBA" id="ARBA00011353"/>
    </source>
</evidence>
<dbReference type="Gene3D" id="3.30.420.10">
    <property type="entry name" value="Ribonuclease H-like superfamily/Ribonuclease H"/>
    <property type="match status" value="1"/>
</dbReference>
<dbReference type="SUPFAM" id="SSF54160">
    <property type="entry name" value="Chromo domain-like"/>
    <property type="match status" value="1"/>
</dbReference>
<dbReference type="VEuPathDB" id="FungiDB:SI65_00499"/>
<dbReference type="InterPro" id="IPR036397">
    <property type="entry name" value="RNaseH_sf"/>
</dbReference>
<dbReference type="PROSITE" id="PS50013">
    <property type="entry name" value="CHROMO_2"/>
    <property type="match status" value="1"/>
</dbReference>
<dbReference type="EMBL" id="JXNT01000001">
    <property type="protein sequence ID" value="ODM22910.1"/>
    <property type="molecule type" value="Genomic_DNA"/>
</dbReference>
<dbReference type="SMART" id="SM00298">
    <property type="entry name" value="CHROMO"/>
    <property type="match status" value="1"/>
</dbReference>
<keyword evidence="5" id="KW-1185">Reference proteome</keyword>
<dbReference type="InterPro" id="IPR016197">
    <property type="entry name" value="Chromo-like_dom_sf"/>
</dbReference>
<evidence type="ECO:0000313" key="4">
    <source>
        <dbReference type="EMBL" id="ODM22910.1"/>
    </source>
</evidence>
<feature type="signal peptide" evidence="2">
    <location>
        <begin position="1"/>
        <end position="22"/>
    </location>
</feature>
<evidence type="ECO:0000256" key="2">
    <source>
        <dbReference type="SAM" id="SignalP"/>
    </source>
</evidence>